<dbReference type="Proteomes" id="UP000551878">
    <property type="component" value="Unassembled WGS sequence"/>
</dbReference>
<proteinExistence type="predicted"/>
<dbReference type="Pfam" id="PF16924">
    <property type="entry name" value="DpaA_N"/>
    <property type="match status" value="1"/>
</dbReference>
<comment type="caution">
    <text evidence="2">The sequence shown here is derived from an EMBL/GenBank/DDBJ whole genome shotgun (WGS) entry which is preliminary data.</text>
</comment>
<name>A0A840QI48_9BACI</name>
<feature type="domain" description="Alanine dehydrogenase/pyridine nucleotide transhydrogenase NAD(H)-binding" evidence="1">
    <location>
        <begin position="131"/>
        <end position="255"/>
    </location>
</feature>
<reference evidence="2 3" key="1">
    <citation type="submission" date="2020-08" db="EMBL/GenBank/DDBJ databases">
        <title>Genomic Encyclopedia of Type Strains, Phase IV (KMG-IV): sequencing the most valuable type-strain genomes for metagenomic binning, comparative biology and taxonomic classification.</title>
        <authorList>
            <person name="Goeker M."/>
        </authorList>
    </citation>
    <scope>NUCLEOTIDE SEQUENCE [LARGE SCALE GENOMIC DNA]</scope>
    <source>
        <strain evidence="2 3">DSM 24696</strain>
    </source>
</reference>
<dbReference type="Pfam" id="PF01262">
    <property type="entry name" value="AlaDh_PNT_C"/>
    <property type="match status" value="1"/>
</dbReference>
<dbReference type="Gene3D" id="3.40.50.720">
    <property type="entry name" value="NAD(P)-binding Rossmann-like Domain"/>
    <property type="match status" value="2"/>
</dbReference>
<protein>
    <submittedName>
        <fullName evidence="2">Dipicolinate synthase subunit A</fullName>
    </submittedName>
</protein>
<gene>
    <name evidence="2" type="ORF">HNQ41_000164</name>
</gene>
<dbReference type="SMART" id="SM01002">
    <property type="entry name" value="AlaDh_PNT_C"/>
    <property type="match status" value="1"/>
</dbReference>
<evidence type="ECO:0000259" key="1">
    <source>
        <dbReference type="SMART" id="SM01002"/>
    </source>
</evidence>
<dbReference type="RefSeq" id="WP_246421444.1">
    <property type="nucleotide sequence ID" value="NZ_JACHHB010000001.1"/>
</dbReference>
<dbReference type="SUPFAM" id="SSF51735">
    <property type="entry name" value="NAD(P)-binding Rossmann-fold domains"/>
    <property type="match status" value="1"/>
</dbReference>
<dbReference type="InterPro" id="IPR007698">
    <property type="entry name" value="AlaDH/PNT_NAD(H)-bd"/>
</dbReference>
<dbReference type="AlphaFoldDB" id="A0A840QI48"/>
<dbReference type="InterPro" id="IPR036291">
    <property type="entry name" value="NAD(P)-bd_dom_sf"/>
</dbReference>
<dbReference type="EMBL" id="JACHHB010000001">
    <property type="protein sequence ID" value="MBB5172024.1"/>
    <property type="molecule type" value="Genomic_DNA"/>
</dbReference>
<dbReference type="InterPro" id="IPR031629">
    <property type="entry name" value="DpaA_N"/>
</dbReference>
<keyword evidence="3" id="KW-1185">Reference proteome</keyword>
<sequence>MLNNMNVVIIGGDARQLEVIDTLSERGVQLSLIGFDQIEEPFAGVENHTFSSIHPADVDAVILPVSGIAADGKVESRFSSEYVYFDEHWFMNTKPSCTLYSGIKTNQIEKLIQKSEKRFVELLGRDDVAIYNSVPTAEGTVMTAIQHTDKTIHNSHVCIFGLGRVGTTVTRLFQGMGAKVTVVAQESERLARGYEMGANIVPLSSLQEENLEDIDIVINTIPSPVVTAETISKLSSHALIIDLAANPGGTDFDYAKKAGIKAKFVPGLPGIVAPKTAGKIIATTLAKLLREQHE</sequence>
<accession>A0A840QI48</accession>
<dbReference type="NCBIfam" id="TIGR02853">
    <property type="entry name" value="spore_dpaA"/>
    <property type="match status" value="1"/>
</dbReference>
<dbReference type="InterPro" id="IPR014215">
    <property type="entry name" value="Dipicolinic_acid_synth_A"/>
</dbReference>
<evidence type="ECO:0000313" key="2">
    <source>
        <dbReference type="EMBL" id="MBB5172024.1"/>
    </source>
</evidence>
<organism evidence="2 3">
    <name type="scientific">Texcoconibacillus texcoconensis</name>
    <dbReference type="NCBI Taxonomy" id="1095777"/>
    <lineage>
        <taxon>Bacteria</taxon>
        <taxon>Bacillati</taxon>
        <taxon>Bacillota</taxon>
        <taxon>Bacilli</taxon>
        <taxon>Bacillales</taxon>
        <taxon>Bacillaceae</taxon>
        <taxon>Texcoconibacillus</taxon>
    </lineage>
</organism>
<evidence type="ECO:0000313" key="3">
    <source>
        <dbReference type="Proteomes" id="UP000551878"/>
    </source>
</evidence>
<dbReference type="NCBIfam" id="NF006162">
    <property type="entry name" value="PRK08306.1"/>
    <property type="match status" value="1"/>
</dbReference>